<dbReference type="SUPFAM" id="SSF82861">
    <property type="entry name" value="Mechanosensitive channel protein MscS (YggB), transmembrane region"/>
    <property type="match status" value="1"/>
</dbReference>
<reference evidence="11" key="1">
    <citation type="journal article" date="2019" name="Int. J. Syst. Evol. Microbiol.">
        <title>The Global Catalogue of Microorganisms (GCM) 10K type strain sequencing project: providing services to taxonomists for standard genome sequencing and annotation.</title>
        <authorList>
            <consortium name="The Broad Institute Genomics Platform"/>
            <consortium name="The Broad Institute Genome Sequencing Center for Infectious Disease"/>
            <person name="Wu L."/>
            <person name="Ma J."/>
        </authorList>
    </citation>
    <scope>NUCLEOTIDE SEQUENCE [LARGE SCALE GENOMIC DNA]</scope>
    <source>
        <strain evidence="11">YJ-61-S</strain>
    </source>
</reference>
<dbReference type="Gene3D" id="1.10.287.1260">
    <property type="match status" value="1"/>
</dbReference>
<name>A0ABV9I1W8_9FLAO</name>
<evidence type="ECO:0000256" key="6">
    <source>
        <dbReference type="ARBA" id="ARBA00023136"/>
    </source>
</evidence>
<dbReference type="Pfam" id="PF21082">
    <property type="entry name" value="MS_channel_3rd"/>
    <property type="match status" value="1"/>
</dbReference>
<dbReference type="PANTHER" id="PTHR30221:SF1">
    <property type="entry name" value="SMALL-CONDUCTANCE MECHANOSENSITIVE CHANNEL"/>
    <property type="match status" value="1"/>
</dbReference>
<dbReference type="Gene3D" id="2.30.30.60">
    <property type="match status" value="1"/>
</dbReference>
<evidence type="ECO:0000256" key="4">
    <source>
        <dbReference type="ARBA" id="ARBA00022692"/>
    </source>
</evidence>
<accession>A0ABV9I1W8</accession>
<evidence type="ECO:0000256" key="7">
    <source>
        <dbReference type="SAM" id="Phobius"/>
    </source>
</evidence>
<keyword evidence="3" id="KW-1003">Cell membrane</keyword>
<organism evidence="10 11">
    <name type="scientific">Dokdonia ponticola</name>
    <dbReference type="NCBI Taxonomy" id="2041041"/>
    <lineage>
        <taxon>Bacteria</taxon>
        <taxon>Pseudomonadati</taxon>
        <taxon>Bacteroidota</taxon>
        <taxon>Flavobacteriia</taxon>
        <taxon>Flavobacteriales</taxon>
        <taxon>Flavobacteriaceae</taxon>
        <taxon>Dokdonia</taxon>
    </lineage>
</organism>
<feature type="domain" description="Mechanosensitive ion channel MscS" evidence="8">
    <location>
        <begin position="109"/>
        <end position="174"/>
    </location>
</feature>
<comment type="caution">
    <text evidence="10">The sequence shown here is derived from an EMBL/GenBank/DDBJ whole genome shotgun (WGS) entry which is preliminary data.</text>
</comment>
<dbReference type="InterPro" id="IPR011066">
    <property type="entry name" value="MscS_channel_C_sf"/>
</dbReference>
<dbReference type="EMBL" id="JBHSFV010000015">
    <property type="protein sequence ID" value="MFC4636102.1"/>
    <property type="molecule type" value="Genomic_DNA"/>
</dbReference>
<dbReference type="Proteomes" id="UP001596043">
    <property type="component" value="Unassembled WGS sequence"/>
</dbReference>
<dbReference type="RefSeq" id="WP_379981972.1">
    <property type="nucleotide sequence ID" value="NZ_JBHSFV010000015.1"/>
</dbReference>
<keyword evidence="4 7" id="KW-0812">Transmembrane</keyword>
<feature type="transmembrane region" description="Helical" evidence="7">
    <location>
        <begin position="61"/>
        <end position="82"/>
    </location>
</feature>
<gene>
    <name evidence="10" type="ORF">ACFO3O_19505</name>
</gene>
<dbReference type="InterPro" id="IPR023408">
    <property type="entry name" value="MscS_beta-dom_sf"/>
</dbReference>
<evidence type="ECO:0000256" key="1">
    <source>
        <dbReference type="ARBA" id="ARBA00004651"/>
    </source>
</evidence>
<evidence type="ECO:0000259" key="8">
    <source>
        <dbReference type="Pfam" id="PF00924"/>
    </source>
</evidence>
<keyword evidence="6 7" id="KW-0472">Membrane</keyword>
<evidence type="ECO:0000313" key="11">
    <source>
        <dbReference type="Proteomes" id="UP001596043"/>
    </source>
</evidence>
<feature type="domain" description="Mechanosensitive ion channel MscS C-terminal" evidence="9">
    <location>
        <begin position="181"/>
        <end position="267"/>
    </location>
</feature>
<evidence type="ECO:0000256" key="5">
    <source>
        <dbReference type="ARBA" id="ARBA00022989"/>
    </source>
</evidence>
<sequence>MEIQSSIDKVRGWGDALIKALPNIILAIIVIVISYFLSRIVYNVVLRLVNKRVPKITIARLIARTSAIIVISLGLFITLNVLNLSGTLKTILSAAGISGLVIGLALQGTLSNTLSGIILSFRKNIKIGNWIETNGYQGEVMDINTNYFVLKEADNNIVILPNKSILENSFKNYSLTTKIRVTVTCGVSYNSDLEMVEKLTTETINQHFNQESIDTEMEFYYTDFGDSSINFMVRFWIDGTSGVPKLKAKSKAIIEIKKAFAKADIDIPFPIRTLQFENNPLSTISAKKNK</sequence>
<dbReference type="InterPro" id="IPR049278">
    <property type="entry name" value="MS_channel_C"/>
</dbReference>
<protein>
    <submittedName>
        <fullName evidence="10">Mechanosensitive ion channel family protein</fullName>
    </submittedName>
</protein>
<dbReference type="SUPFAM" id="SSF82689">
    <property type="entry name" value="Mechanosensitive channel protein MscS (YggB), C-terminal domain"/>
    <property type="match status" value="1"/>
</dbReference>
<dbReference type="Pfam" id="PF00924">
    <property type="entry name" value="MS_channel_2nd"/>
    <property type="match status" value="1"/>
</dbReference>
<evidence type="ECO:0000256" key="3">
    <source>
        <dbReference type="ARBA" id="ARBA00022475"/>
    </source>
</evidence>
<dbReference type="InterPro" id="IPR006685">
    <property type="entry name" value="MscS_channel_2nd"/>
</dbReference>
<dbReference type="Gene3D" id="3.30.70.100">
    <property type="match status" value="1"/>
</dbReference>
<evidence type="ECO:0000259" key="9">
    <source>
        <dbReference type="Pfam" id="PF21082"/>
    </source>
</evidence>
<keyword evidence="11" id="KW-1185">Reference proteome</keyword>
<dbReference type="SUPFAM" id="SSF50182">
    <property type="entry name" value="Sm-like ribonucleoproteins"/>
    <property type="match status" value="1"/>
</dbReference>
<dbReference type="InterPro" id="IPR011014">
    <property type="entry name" value="MscS_channel_TM-2"/>
</dbReference>
<dbReference type="PANTHER" id="PTHR30221">
    <property type="entry name" value="SMALL-CONDUCTANCE MECHANOSENSITIVE CHANNEL"/>
    <property type="match status" value="1"/>
</dbReference>
<feature type="transmembrane region" description="Helical" evidence="7">
    <location>
        <begin position="24"/>
        <end position="49"/>
    </location>
</feature>
<proteinExistence type="inferred from homology"/>
<comment type="subcellular location">
    <subcellularLocation>
        <location evidence="1">Cell membrane</location>
        <topology evidence="1">Multi-pass membrane protein</topology>
    </subcellularLocation>
</comment>
<evidence type="ECO:0000313" key="10">
    <source>
        <dbReference type="EMBL" id="MFC4636102.1"/>
    </source>
</evidence>
<feature type="transmembrane region" description="Helical" evidence="7">
    <location>
        <begin position="94"/>
        <end position="121"/>
    </location>
</feature>
<dbReference type="InterPro" id="IPR010920">
    <property type="entry name" value="LSM_dom_sf"/>
</dbReference>
<dbReference type="InterPro" id="IPR045275">
    <property type="entry name" value="MscS_archaea/bacteria_type"/>
</dbReference>
<keyword evidence="5 7" id="KW-1133">Transmembrane helix</keyword>
<evidence type="ECO:0000256" key="2">
    <source>
        <dbReference type="ARBA" id="ARBA00008017"/>
    </source>
</evidence>
<comment type="similarity">
    <text evidence="2">Belongs to the MscS (TC 1.A.23) family.</text>
</comment>